<dbReference type="PANTHER" id="PTHR21248">
    <property type="entry name" value="CARDIOLIPIN SYNTHASE"/>
    <property type="match status" value="1"/>
</dbReference>
<dbReference type="GO" id="GO:0032049">
    <property type="term" value="P:cardiolipin biosynthetic process"/>
    <property type="evidence" value="ECO:0007669"/>
    <property type="project" value="UniProtKB-UniRule"/>
</dbReference>
<feature type="active site" evidence="12">
    <location>
        <position position="398"/>
    </location>
</feature>
<feature type="transmembrane region" description="Helical" evidence="12">
    <location>
        <begin position="6"/>
        <end position="26"/>
    </location>
</feature>
<evidence type="ECO:0000256" key="1">
    <source>
        <dbReference type="ARBA" id="ARBA00004651"/>
    </source>
</evidence>
<feature type="active site" evidence="12">
    <location>
        <position position="215"/>
    </location>
</feature>
<evidence type="ECO:0000256" key="2">
    <source>
        <dbReference type="ARBA" id="ARBA00022475"/>
    </source>
</evidence>
<feature type="domain" description="PLD phosphodiesterase" evidence="14">
    <location>
        <begin position="391"/>
        <end position="418"/>
    </location>
</feature>
<gene>
    <name evidence="15" type="primary">clsA_2</name>
    <name evidence="15" type="ORF">CLOACE_22060</name>
</gene>
<dbReference type="PATRIC" id="fig|1121290.3.peg.2224"/>
<keyword evidence="10 12" id="KW-0594">Phospholipid biosynthesis</keyword>
<dbReference type="GO" id="GO:0008808">
    <property type="term" value="F:cardiolipin synthase activity"/>
    <property type="evidence" value="ECO:0007669"/>
    <property type="project" value="UniProtKB-UniRule"/>
</dbReference>
<dbReference type="InterPro" id="IPR027379">
    <property type="entry name" value="CLS_N"/>
</dbReference>
<dbReference type="Pfam" id="PF13091">
    <property type="entry name" value="PLDc_2"/>
    <property type="match status" value="2"/>
</dbReference>
<feature type="domain" description="PLD phosphodiesterase" evidence="14">
    <location>
        <begin position="208"/>
        <end position="235"/>
    </location>
</feature>
<evidence type="ECO:0000256" key="7">
    <source>
        <dbReference type="ARBA" id="ARBA00022989"/>
    </source>
</evidence>
<evidence type="ECO:0000256" key="11">
    <source>
        <dbReference type="ARBA" id="ARBA00023264"/>
    </source>
</evidence>
<dbReference type="SUPFAM" id="SSF56024">
    <property type="entry name" value="Phospholipase D/nuclease"/>
    <property type="match status" value="2"/>
</dbReference>
<protein>
    <recommendedName>
        <fullName evidence="12 13">Cardiolipin synthase</fullName>
        <shortName evidence="12">CL synthase</shortName>
        <ecNumber evidence="12 13">2.7.8.-</ecNumber>
    </recommendedName>
</protein>
<keyword evidence="6" id="KW-0677">Repeat</keyword>
<dbReference type="InterPro" id="IPR001736">
    <property type="entry name" value="PLipase_D/transphosphatidylase"/>
</dbReference>
<comment type="function">
    <text evidence="12">Catalyzes the reversible phosphatidyl group transfer from one phosphatidylglycerol molecule to another to form cardiolipin (CL) (diphosphatidylglycerol) and glycerol.</text>
</comment>
<dbReference type="HAMAP" id="MF_01916">
    <property type="entry name" value="Cardiolipin_synth_Cls"/>
    <property type="match status" value="1"/>
</dbReference>
<comment type="subcellular location">
    <subcellularLocation>
        <location evidence="1 12">Cell membrane</location>
        <topology evidence="1 12">Multi-pass membrane protein</topology>
    </subcellularLocation>
</comment>
<dbReference type="PROSITE" id="PS50035">
    <property type="entry name" value="PLD"/>
    <property type="match status" value="2"/>
</dbReference>
<dbReference type="PANTHER" id="PTHR21248:SF22">
    <property type="entry name" value="PHOSPHOLIPASE D"/>
    <property type="match status" value="1"/>
</dbReference>
<evidence type="ECO:0000256" key="13">
    <source>
        <dbReference type="NCBIfam" id="TIGR04265"/>
    </source>
</evidence>
<feature type="transmembrane region" description="Helical" evidence="12">
    <location>
        <begin position="35"/>
        <end position="55"/>
    </location>
</feature>
<name>A0A1E8EVF9_9CLOT</name>
<dbReference type="InterPro" id="IPR025202">
    <property type="entry name" value="PLD-like_dom"/>
</dbReference>
<keyword evidence="9 12" id="KW-0472">Membrane</keyword>
<keyword evidence="8 12" id="KW-0443">Lipid metabolism</keyword>
<feature type="active site" evidence="12">
    <location>
        <position position="213"/>
    </location>
</feature>
<dbReference type="FunFam" id="3.30.870.10:FF:000014">
    <property type="entry name" value="Cardiolipin synthase"/>
    <property type="match status" value="1"/>
</dbReference>
<comment type="caution">
    <text evidence="15">The sequence shown here is derived from an EMBL/GenBank/DDBJ whole genome shotgun (WGS) entry which is preliminary data.</text>
</comment>
<evidence type="ECO:0000256" key="8">
    <source>
        <dbReference type="ARBA" id="ARBA00023098"/>
    </source>
</evidence>
<evidence type="ECO:0000256" key="10">
    <source>
        <dbReference type="ARBA" id="ARBA00023209"/>
    </source>
</evidence>
<dbReference type="GO" id="GO:0005886">
    <property type="term" value="C:plasma membrane"/>
    <property type="evidence" value="ECO:0007669"/>
    <property type="project" value="UniProtKB-SubCell"/>
</dbReference>
<keyword evidence="3 12" id="KW-0444">Lipid biosynthesis</keyword>
<comment type="catalytic activity">
    <reaction evidence="12">
        <text>2 a 1,2-diacyl-sn-glycero-3-phospho-(1'-sn-glycerol) = a cardiolipin + glycerol</text>
        <dbReference type="Rhea" id="RHEA:31451"/>
        <dbReference type="ChEBI" id="CHEBI:17754"/>
        <dbReference type="ChEBI" id="CHEBI:62237"/>
        <dbReference type="ChEBI" id="CHEBI:64716"/>
    </reaction>
</comment>
<keyword evidence="11 12" id="KW-1208">Phospholipid metabolism</keyword>
<feature type="active site" evidence="12">
    <location>
        <position position="403"/>
    </location>
</feature>
<dbReference type="Proteomes" id="UP000175744">
    <property type="component" value="Unassembled WGS sequence"/>
</dbReference>
<feature type="active site" evidence="12">
    <location>
        <position position="220"/>
    </location>
</feature>
<evidence type="ECO:0000256" key="5">
    <source>
        <dbReference type="ARBA" id="ARBA00022692"/>
    </source>
</evidence>
<dbReference type="SMART" id="SM00155">
    <property type="entry name" value="PLDc"/>
    <property type="match status" value="2"/>
</dbReference>
<keyword evidence="5 12" id="KW-0812">Transmembrane</keyword>
<dbReference type="AlphaFoldDB" id="A0A1E8EVF9"/>
<dbReference type="EMBL" id="LZFO01000052">
    <property type="protein sequence ID" value="OFH99501.1"/>
    <property type="molecule type" value="Genomic_DNA"/>
</dbReference>
<evidence type="ECO:0000256" key="9">
    <source>
        <dbReference type="ARBA" id="ARBA00023136"/>
    </source>
</evidence>
<sequence>MKMDFSSFFSLLISINAIIFISIIILERKKPEKTIAWLLVIIIFPPIGLLLYIFLGRNWKVNRLNDNFSPYLKELIWKVLNKVNKTEYIPLIKLLAKNNDSPLFVDNEIKIFKNGKEKFQHLKKELEKAKHHIHIEYFIVKDDSIGNTIKDILIKKAKEGVEVRFIIDRVGSIRLKKSYIRELKKYGVDVIMYSYFLAPLLKFINTQINYRNHRKIVIIDGSVGFIGGMNIGDEYLGKGKLGFWRDIHIMVKGDFVLGIQGVFFDDFLTIKKANEGSFPYEKKLKKYFPKPNKSKGKLMQLVKSGPNSQFPAIMQTILKIINMAKNHIYISTPYFVPTESIMDCLKIAALSGIDIKILFPGKYDHFLVYHASKTYLAELAKCGVKIYYYKEDSFIHSKVITVDGKLCCLGTANMDIRSFELNYEINTVIYNEEVTTKLEKIFLEDLNNSKLITKEDYDNSPKIIKYIECIARIFSSLL</sequence>
<evidence type="ECO:0000313" key="16">
    <source>
        <dbReference type="Proteomes" id="UP000175744"/>
    </source>
</evidence>
<evidence type="ECO:0000313" key="15">
    <source>
        <dbReference type="EMBL" id="OFH99501.1"/>
    </source>
</evidence>
<evidence type="ECO:0000256" key="3">
    <source>
        <dbReference type="ARBA" id="ARBA00022516"/>
    </source>
</evidence>
<evidence type="ECO:0000256" key="4">
    <source>
        <dbReference type="ARBA" id="ARBA00022679"/>
    </source>
</evidence>
<dbReference type="CDD" id="cd09112">
    <property type="entry name" value="PLDc_CLS_2"/>
    <property type="match status" value="1"/>
</dbReference>
<evidence type="ECO:0000259" key="14">
    <source>
        <dbReference type="PROSITE" id="PS50035"/>
    </source>
</evidence>
<reference evidence="15 16" key="1">
    <citation type="submission" date="2016-06" db="EMBL/GenBank/DDBJ databases">
        <title>Genome sequence of Clostridium acetireducens DSM 10703.</title>
        <authorList>
            <person name="Poehlein A."/>
            <person name="Fluechter S."/>
            <person name="Duerre P."/>
            <person name="Daniel R."/>
        </authorList>
    </citation>
    <scope>NUCLEOTIDE SEQUENCE [LARGE SCALE GENOMIC DNA]</scope>
    <source>
        <strain evidence="15 16">DSM 10703</strain>
    </source>
</reference>
<keyword evidence="2 12" id="KW-1003">Cell membrane</keyword>
<proteinExistence type="inferred from homology"/>
<feature type="active site" evidence="12">
    <location>
        <position position="396"/>
    </location>
</feature>
<accession>A0A1E8EVF9</accession>
<evidence type="ECO:0000256" key="6">
    <source>
        <dbReference type="ARBA" id="ARBA00022737"/>
    </source>
</evidence>
<keyword evidence="16" id="KW-1185">Reference proteome</keyword>
<dbReference type="CDD" id="cd09110">
    <property type="entry name" value="PLDc_CLS_1"/>
    <property type="match status" value="1"/>
</dbReference>
<dbReference type="InterPro" id="IPR022924">
    <property type="entry name" value="Cardiolipin_synthase"/>
</dbReference>
<dbReference type="Pfam" id="PF13396">
    <property type="entry name" value="PLDc_N"/>
    <property type="match status" value="1"/>
</dbReference>
<comment type="similarity">
    <text evidence="12">Belongs to the phospholipase D family. Cardiolipin synthase subfamily.</text>
</comment>
<dbReference type="EC" id="2.7.8.-" evidence="12 13"/>
<dbReference type="NCBIfam" id="TIGR04265">
    <property type="entry name" value="bac_cardiolipin"/>
    <property type="match status" value="1"/>
</dbReference>
<dbReference type="Gene3D" id="3.30.870.10">
    <property type="entry name" value="Endonuclease Chain A"/>
    <property type="match status" value="2"/>
</dbReference>
<keyword evidence="4 12" id="KW-0808">Transferase</keyword>
<dbReference type="STRING" id="1121290.CLAOCE_22060"/>
<dbReference type="InterPro" id="IPR030874">
    <property type="entry name" value="Cardiolipin_synth_Firmi"/>
</dbReference>
<keyword evidence="7 12" id="KW-1133">Transmembrane helix</keyword>
<organism evidence="15 16">
    <name type="scientific">Clostridium acetireducens DSM 10703</name>
    <dbReference type="NCBI Taxonomy" id="1121290"/>
    <lineage>
        <taxon>Bacteria</taxon>
        <taxon>Bacillati</taxon>
        <taxon>Bacillota</taxon>
        <taxon>Clostridia</taxon>
        <taxon>Eubacteriales</taxon>
        <taxon>Clostridiaceae</taxon>
        <taxon>Clostridium</taxon>
    </lineage>
</organism>
<evidence type="ECO:0000256" key="12">
    <source>
        <dbReference type="HAMAP-Rule" id="MF_01916"/>
    </source>
</evidence>